<dbReference type="Proteomes" id="UP001144205">
    <property type="component" value="Unassembled WGS sequence"/>
</dbReference>
<organism evidence="1 2">
    <name type="scientific">Sinisalibacter aestuarii</name>
    <dbReference type="NCBI Taxonomy" id="2949426"/>
    <lineage>
        <taxon>Bacteria</taxon>
        <taxon>Pseudomonadati</taxon>
        <taxon>Pseudomonadota</taxon>
        <taxon>Alphaproteobacteria</taxon>
        <taxon>Rhodobacterales</taxon>
        <taxon>Roseobacteraceae</taxon>
        <taxon>Sinisalibacter</taxon>
    </lineage>
</organism>
<evidence type="ECO:0000313" key="2">
    <source>
        <dbReference type="Proteomes" id="UP001144205"/>
    </source>
</evidence>
<reference evidence="1" key="1">
    <citation type="journal article" date="2023" name="Int. J. Syst. Evol. Microbiol.">
        <title>Sinisalibacter aestuarii sp. nov., isolated from estuarine sediment of the Arakawa River.</title>
        <authorList>
            <person name="Arafat S.T."/>
            <person name="Hirano S."/>
            <person name="Sato A."/>
            <person name="Takeuchi K."/>
            <person name="Yasuda T."/>
            <person name="Terahara T."/>
            <person name="Hamada M."/>
            <person name="Kobayashi T."/>
        </authorList>
    </citation>
    <scope>NUCLEOTIDE SEQUENCE</scope>
    <source>
        <strain evidence="1">B-399</strain>
    </source>
</reference>
<proteinExistence type="predicted"/>
<dbReference type="RefSeq" id="WP_281840246.1">
    <property type="nucleotide sequence ID" value="NZ_BROH01000001.1"/>
</dbReference>
<evidence type="ECO:0008006" key="3">
    <source>
        <dbReference type="Google" id="ProtNLM"/>
    </source>
</evidence>
<evidence type="ECO:0000313" key="1">
    <source>
        <dbReference type="EMBL" id="GKY86280.1"/>
    </source>
</evidence>
<accession>A0ABQ5LMU2</accession>
<dbReference type="EMBL" id="BROH01000001">
    <property type="protein sequence ID" value="GKY86280.1"/>
    <property type="molecule type" value="Genomic_DNA"/>
</dbReference>
<gene>
    <name evidence="1" type="ORF">STA1M1_01490</name>
</gene>
<name>A0ABQ5LMU2_9RHOB</name>
<protein>
    <recommendedName>
        <fullName evidence="3">ESPR domain-containing protein</fullName>
    </recommendedName>
</protein>
<sequence length="64" mass="6976">MNNVIAFDRTRRAALCAVTGRETTAGTRNNVVSISEWKSRPRARRTASGVFFSTGVLLTYGNVA</sequence>
<keyword evidence="2" id="KW-1185">Reference proteome</keyword>
<comment type="caution">
    <text evidence="1">The sequence shown here is derived from an EMBL/GenBank/DDBJ whole genome shotgun (WGS) entry which is preliminary data.</text>
</comment>